<keyword evidence="6 8" id="KW-0472">Membrane</keyword>
<name>A0A518XBV2_9GAMM</name>
<dbReference type="GO" id="GO:0005886">
    <property type="term" value="C:plasma membrane"/>
    <property type="evidence" value="ECO:0007669"/>
    <property type="project" value="UniProtKB-SubCell"/>
</dbReference>
<feature type="transmembrane region" description="Helical" evidence="8">
    <location>
        <begin position="93"/>
        <end position="113"/>
    </location>
</feature>
<dbReference type="InterPro" id="IPR010920">
    <property type="entry name" value="LSM_dom_sf"/>
</dbReference>
<dbReference type="PANTHER" id="PTHR30566">
    <property type="entry name" value="YNAI-RELATED MECHANOSENSITIVE ION CHANNEL"/>
    <property type="match status" value="1"/>
</dbReference>
<feature type="transmembrane region" description="Helical" evidence="8">
    <location>
        <begin position="162"/>
        <end position="182"/>
    </location>
</feature>
<protein>
    <submittedName>
        <fullName evidence="12">Mechanosensitive ion channel family protein</fullName>
    </submittedName>
</protein>
<evidence type="ECO:0000313" key="12">
    <source>
        <dbReference type="EMBL" id="QDY41688.1"/>
    </source>
</evidence>
<dbReference type="KEGG" id="pdis:D8B20_07195"/>
<keyword evidence="4 8" id="KW-0812">Transmembrane</keyword>
<proteinExistence type="inferred from homology"/>
<evidence type="ECO:0000256" key="8">
    <source>
        <dbReference type="SAM" id="Phobius"/>
    </source>
</evidence>
<evidence type="ECO:0000259" key="9">
    <source>
        <dbReference type="Pfam" id="PF00924"/>
    </source>
</evidence>
<organism evidence="12 13">
    <name type="scientific">Candidatus Pantoea soli</name>
    <dbReference type="NCBI Taxonomy" id="3098669"/>
    <lineage>
        <taxon>Bacteria</taxon>
        <taxon>Pseudomonadati</taxon>
        <taxon>Pseudomonadota</taxon>
        <taxon>Gammaproteobacteria</taxon>
        <taxon>Enterobacterales</taxon>
        <taxon>Erwiniaceae</taxon>
        <taxon>Pantoea</taxon>
    </lineage>
</organism>
<dbReference type="Gene3D" id="3.30.70.100">
    <property type="match status" value="1"/>
</dbReference>
<evidence type="ECO:0000259" key="10">
    <source>
        <dbReference type="Pfam" id="PF21082"/>
    </source>
</evidence>
<comment type="subcellular location">
    <subcellularLocation>
        <location evidence="1">Cell membrane</location>
        <topology evidence="1">Multi-pass membrane protein</topology>
    </subcellularLocation>
</comment>
<dbReference type="InterPro" id="IPR049278">
    <property type="entry name" value="MS_channel_C"/>
</dbReference>
<dbReference type="Proteomes" id="UP000319411">
    <property type="component" value="Chromosome"/>
</dbReference>
<evidence type="ECO:0000259" key="11">
    <source>
        <dbReference type="Pfam" id="PF21088"/>
    </source>
</evidence>
<dbReference type="InterPro" id="IPR006685">
    <property type="entry name" value="MscS_channel_2nd"/>
</dbReference>
<dbReference type="Pfam" id="PF21082">
    <property type="entry name" value="MS_channel_3rd"/>
    <property type="match status" value="1"/>
</dbReference>
<comment type="similarity">
    <text evidence="2">Belongs to the MscS (TC 1.A.23) family.</text>
</comment>
<feature type="domain" description="Mechanosensitive ion channel transmembrane helices 2/3" evidence="11">
    <location>
        <begin position="143"/>
        <end position="183"/>
    </location>
</feature>
<feature type="transmembrane region" description="Helical" evidence="8">
    <location>
        <begin position="20"/>
        <end position="41"/>
    </location>
</feature>
<evidence type="ECO:0000256" key="2">
    <source>
        <dbReference type="ARBA" id="ARBA00008017"/>
    </source>
</evidence>
<dbReference type="OrthoDB" id="9775207at2"/>
<keyword evidence="5 8" id="KW-1133">Transmembrane helix</keyword>
<dbReference type="InterPro" id="IPR011014">
    <property type="entry name" value="MscS_channel_TM-2"/>
</dbReference>
<accession>A0A518XBV2</accession>
<feature type="transmembrane region" description="Helical" evidence="8">
    <location>
        <begin position="134"/>
        <end position="156"/>
    </location>
</feature>
<dbReference type="PANTHER" id="PTHR30566:SF25">
    <property type="entry name" value="INNER MEMBRANE PROTEIN"/>
    <property type="match status" value="1"/>
</dbReference>
<dbReference type="SUPFAM" id="SSF82689">
    <property type="entry name" value="Mechanosensitive channel protein MscS (YggB), C-terminal domain"/>
    <property type="match status" value="1"/>
</dbReference>
<dbReference type="InterPro" id="IPR023408">
    <property type="entry name" value="MscS_beta-dom_sf"/>
</dbReference>
<evidence type="ECO:0000256" key="7">
    <source>
        <dbReference type="SAM" id="MobiDB-lite"/>
    </source>
</evidence>
<keyword evidence="3" id="KW-1003">Cell membrane</keyword>
<dbReference type="Pfam" id="PF00924">
    <property type="entry name" value="MS_channel_2nd"/>
    <property type="match status" value="1"/>
</dbReference>
<keyword evidence="13" id="KW-1185">Reference proteome</keyword>
<dbReference type="SUPFAM" id="SSF50182">
    <property type="entry name" value="Sm-like ribonucleoproteins"/>
    <property type="match status" value="1"/>
</dbReference>
<dbReference type="InterPro" id="IPR011066">
    <property type="entry name" value="MscS_channel_C_sf"/>
</dbReference>
<dbReference type="GO" id="GO:0008381">
    <property type="term" value="F:mechanosensitive monoatomic ion channel activity"/>
    <property type="evidence" value="ECO:0007669"/>
    <property type="project" value="UniProtKB-ARBA"/>
</dbReference>
<evidence type="ECO:0000256" key="3">
    <source>
        <dbReference type="ARBA" id="ARBA00022475"/>
    </source>
</evidence>
<reference evidence="12 13" key="1">
    <citation type="submission" date="2018-10" db="EMBL/GenBank/DDBJ databases">
        <title>Genome Sequencing of Pantoea dispersa DSM 32899.</title>
        <authorList>
            <person name="Nawrath M."/>
            <person name="Ottenheim C."/>
            <person name="Wilm A."/>
            <person name="Zimmermann W."/>
            <person name="Wu J.C."/>
        </authorList>
    </citation>
    <scope>NUCLEOTIDE SEQUENCE [LARGE SCALE GENOMIC DNA]</scope>
    <source>
        <strain evidence="12 13">DSM 32899</strain>
    </source>
</reference>
<dbReference type="RefSeq" id="WP_145888225.1">
    <property type="nucleotide sequence ID" value="NZ_CP032702.1"/>
</dbReference>
<dbReference type="EMBL" id="CP032702">
    <property type="protein sequence ID" value="QDY41688.1"/>
    <property type="molecule type" value="Genomic_DNA"/>
</dbReference>
<dbReference type="InterPro" id="IPR049142">
    <property type="entry name" value="MS_channel_1st"/>
</dbReference>
<evidence type="ECO:0000256" key="5">
    <source>
        <dbReference type="ARBA" id="ARBA00022989"/>
    </source>
</evidence>
<dbReference type="Gene3D" id="2.30.30.60">
    <property type="match status" value="1"/>
</dbReference>
<dbReference type="Gene3D" id="1.10.287.1260">
    <property type="match status" value="1"/>
</dbReference>
<dbReference type="SUPFAM" id="SSF82861">
    <property type="entry name" value="Mechanosensitive channel protein MscS (YggB), transmembrane region"/>
    <property type="match status" value="1"/>
</dbReference>
<evidence type="ECO:0000313" key="13">
    <source>
        <dbReference type="Proteomes" id="UP000319411"/>
    </source>
</evidence>
<feature type="domain" description="Mechanosensitive ion channel MscS" evidence="9">
    <location>
        <begin position="184"/>
        <end position="251"/>
    </location>
</feature>
<evidence type="ECO:0000256" key="4">
    <source>
        <dbReference type="ARBA" id="ARBA00022692"/>
    </source>
</evidence>
<evidence type="ECO:0000256" key="1">
    <source>
        <dbReference type="ARBA" id="ARBA00004651"/>
    </source>
</evidence>
<gene>
    <name evidence="12" type="ORF">D8B20_07195</name>
</gene>
<dbReference type="AlphaFoldDB" id="A0A518XBV2"/>
<evidence type="ECO:0000256" key="6">
    <source>
        <dbReference type="ARBA" id="ARBA00023136"/>
    </source>
</evidence>
<sequence length="383" mass="43439">MENWLSAHRLHLIFLNQTFWINSAIVVFGTLLVYWLLRTIIRFTSNRIAHYSEQRHVRFTGIVVEILRSTSQLLLLVFSLLIALKFVDLPLSWSAAIAHGWFLALILQFTLWLDCGIRLWLHSLLRDPQHVRNPVTTVILGILLRVVVWVMMLLAILSNMGINITALVASLGVGGIAIALAIQTVLSDVFASLAIGFDKPFEHGDFIVFGDIAGSIEHIGLKTTRLRSLSGEQIVCSNTILLQQTIHNYKRMAQRRIVFKFGINYGTPAEKVRQIGAMVKTIIEGVPDTRFDRAHFLAFDESQLTFEVVYYVLSADYNTYMDIQQEINLQLMAQLEQKQIRFAFPMRRVEFTGGVLPRINLSDASNETEPQAAKRQPPEASFS</sequence>
<feature type="region of interest" description="Disordered" evidence="7">
    <location>
        <begin position="360"/>
        <end position="383"/>
    </location>
</feature>
<dbReference type="Pfam" id="PF21088">
    <property type="entry name" value="MS_channel_1st"/>
    <property type="match status" value="1"/>
</dbReference>
<feature type="domain" description="Mechanosensitive ion channel MscS C-terminal" evidence="10">
    <location>
        <begin position="257"/>
        <end position="342"/>
    </location>
</feature>